<dbReference type="SUPFAM" id="SSF54373">
    <property type="entry name" value="FAD-linked reductases, C-terminal domain"/>
    <property type="match status" value="1"/>
</dbReference>
<dbReference type="InterPro" id="IPR006076">
    <property type="entry name" value="FAD-dep_OxRdtase"/>
</dbReference>
<gene>
    <name evidence="2" type="ORF">BSZ37_11005</name>
</gene>
<protein>
    <recommendedName>
        <fullName evidence="1">FAD dependent oxidoreductase domain-containing protein</fullName>
    </recommendedName>
</protein>
<dbReference type="OrthoDB" id="1491488at2"/>
<sequence length="388" mass="41007">MATVSLWQRPARVEADVAIVGGGVIGTATAWALRRLAPDLRVAILEAERLAHGASGRNAGFLLLGTASDYASAVEQYGRDAARQIWAFTAEAFRLAAEVGEAEDVGFAHTGSVIAAASDTDAARLRRSRALLAEDGVETQWWDEADIDDEMGGLGFPGALFVPEGGAIDPARLVRALARLSDAQVYENWRVEGVESEGGRVRLVAEGGGEAVADRVLLATNAFLPRLLPGLSHVVRPVRAQMLATAPAPPTLDAPVYSHEGYFYVRQRADGRVLLGGARHLHRDAEVGYDDATTEALQASLGDYLATHFPTLAGVPVERRWSGTMGFSPDGLPCLGAVPGVPGARFAAGFTGHGMGYALRFGVLAARTLLGESDDALDLFHADRLMSG</sequence>
<evidence type="ECO:0000259" key="1">
    <source>
        <dbReference type="Pfam" id="PF01266"/>
    </source>
</evidence>
<dbReference type="EMBL" id="MQWD01000001">
    <property type="protein sequence ID" value="PAP76922.1"/>
    <property type="molecule type" value="Genomic_DNA"/>
</dbReference>
<dbReference type="AlphaFoldDB" id="A0A271J099"/>
<feature type="domain" description="FAD dependent oxidoreductase" evidence="1">
    <location>
        <begin position="16"/>
        <end position="366"/>
    </location>
</feature>
<evidence type="ECO:0000313" key="2">
    <source>
        <dbReference type="EMBL" id="PAP76922.1"/>
    </source>
</evidence>
<dbReference type="Pfam" id="PF01266">
    <property type="entry name" value="DAO"/>
    <property type="match status" value="1"/>
</dbReference>
<dbReference type="RefSeq" id="WP_095510593.1">
    <property type="nucleotide sequence ID" value="NZ_MQWD01000001.1"/>
</dbReference>
<dbReference type="Gene3D" id="3.50.50.60">
    <property type="entry name" value="FAD/NAD(P)-binding domain"/>
    <property type="match status" value="1"/>
</dbReference>
<evidence type="ECO:0000313" key="3">
    <source>
        <dbReference type="Proteomes" id="UP000216339"/>
    </source>
</evidence>
<name>A0A271J099_9BACT</name>
<organism evidence="2 3">
    <name type="scientific">Rubrivirga marina</name>
    <dbReference type="NCBI Taxonomy" id="1196024"/>
    <lineage>
        <taxon>Bacteria</taxon>
        <taxon>Pseudomonadati</taxon>
        <taxon>Rhodothermota</taxon>
        <taxon>Rhodothermia</taxon>
        <taxon>Rhodothermales</taxon>
        <taxon>Rubricoccaceae</taxon>
        <taxon>Rubrivirga</taxon>
    </lineage>
</organism>
<dbReference type="InterPro" id="IPR036188">
    <property type="entry name" value="FAD/NAD-bd_sf"/>
</dbReference>
<dbReference type="SUPFAM" id="SSF51905">
    <property type="entry name" value="FAD/NAD(P)-binding domain"/>
    <property type="match status" value="1"/>
</dbReference>
<dbReference type="Proteomes" id="UP000216339">
    <property type="component" value="Unassembled WGS sequence"/>
</dbReference>
<reference evidence="2 3" key="1">
    <citation type="submission" date="2016-11" db="EMBL/GenBank/DDBJ databases">
        <title>Study of marine rhodopsin-containing bacteria.</title>
        <authorList>
            <person name="Yoshizawa S."/>
            <person name="Kumagai Y."/>
            <person name="Kogure K."/>
        </authorList>
    </citation>
    <scope>NUCLEOTIDE SEQUENCE [LARGE SCALE GENOMIC DNA]</scope>
    <source>
        <strain evidence="2 3">SAORIC-28</strain>
    </source>
</reference>
<dbReference type="Gene3D" id="3.30.9.10">
    <property type="entry name" value="D-Amino Acid Oxidase, subunit A, domain 2"/>
    <property type="match status" value="1"/>
</dbReference>
<dbReference type="PANTHER" id="PTHR13847">
    <property type="entry name" value="SARCOSINE DEHYDROGENASE-RELATED"/>
    <property type="match status" value="1"/>
</dbReference>
<accession>A0A271J099</accession>
<proteinExistence type="predicted"/>
<keyword evidence="3" id="KW-1185">Reference proteome</keyword>
<dbReference type="PANTHER" id="PTHR13847:SF260">
    <property type="entry name" value="FAD DEPENDENT OXIDOREDUCTASE DOMAIN-CONTAINING PROTEIN"/>
    <property type="match status" value="1"/>
</dbReference>
<dbReference type="GO" id="GO:0005737">
    <property type="term" value="C:cytoplasm"/>
    <property type="evidence" value="ECO:0007669"/>
    <property type="project" value="TreeGrafter"/>
</dbReference>
<comment type="caution">
    <text evidence="2">The sequence shown here is derived from an EMBL/GenBank/DDBJ whole genome shotgun (WGS) entry which is preliminary data.</text>
</comment>